<dbReference type="AlphaFoldDB" id="A0A7X9FT40"/>
<accession>A0A7X9FT40</accession>
<keyword evidence="2" id="KW-0732">Signal</keyword>
<gene>
    <name evidence="3" type="ORF">GYA55_11455</name>
</gene>
<keyword evidence="1" id="KW-0812">Transmembrane</keyword>
<keyword evidence="1" id="KW-1133">Transmembrane helix</keyword>
<feature type="transmembrane region" description="Helical" evidence="1">
    <location>
        <begin position="240"/>
        <end position="261"/>
    </location>
</feature>
<evidence type="ECO:0000256" key="2">
    <source>
        <dbReference type="SAM" id="SignalP"/>
    </source>
</evidence>
<evidence type="ECO:0008006" key="5">
    <source>
        <dbReference type="Google" id="ProtNLM"/>
    </source>
</evidence>
<sequence length="275" mass="31239">MLLKVILKLAIFIFTLLPSALFANADLCTVSVERVSGDWNSGLRVRIRNNGESGIKEIKTTINFHGNDLTLPLLDSLSAKEEKVFELAPKYIPNKSGKYPVILRTRFLDEDSSSYNTLSVKLLEFGDTRYSRIFGKIDSSGSAGKYNFKLSLKNLEIKDKTVFLRALSEDPVQVDPNSFSVNLKGDSSIHIQEFGVRVPLGSLYRNYPIFVVAEVDEEQYHDSLLLTSDVQRKMPELSVLWFWALIFFLSVSFCISVILEYRGNLETNSKLRFWS</sequence>
<reference evidence="3 4" key="1">
    <citation type="journal article" date="2020" name="Biotechnol. Biofuels">
        <title>New insights from the biogas microbiome by comprehensive genome-resolved metagenomics of nearly 1600 species originating from multiple anaerobic digesters.</title>
        <authorList>
            <person name="Campanaro S."/>
            <person name="Treu L."/>
            <person name="Rodriguez-R L.M."/>
            <person name="Kovalovszki A."/>
            <person name="Ziels R.M."/>
            <person name="Maus I."/>
            <person name="Zhu X."/>
            <person name="Kougias P.G."/>
            <person name="Basile A."/>
            <person name="Luo G."/>
            <person name="Schluter A."/>
            <person name="Konstantinidis K.T."/>
            <person name="Angelidaki I."/>
        </authorList>
    </citation>
    <scope>NUCLEOTIDE SEQUENCE [LARGE SCALE GENOMIC DNA]</scope>
    <source>
        <strain evidence="3">AS27yjCOA_65</strain>
    </source>
</reference>
<proteinExistence type="predicted"/>
<feature type="chain" id="PRO_5030872023" description="CARDB domain-containing protein" evidence="2">
    <location>
        <begin position="26"/>
        <end position="275"/>
    </location>
</feature>
<evidence type="ECO:0000256" key="1">
    <source>
        <dbReference type="SAM" id="Phobius"/>
    </source>
</evidence>
<dbReference type="Proteomes" id="UP000524246">
    <property type="component" value="Unassembled WGS sequence"/>
</dbReference>
<evidence type="ECO:0000313" key="3">
    <source>
        <dbReference type="EMBL" id="NMC63769.1"/>
    </source>
</evidence>
<protein>
    <recommendedName>
        <fullName evidence="5">CARDB domain-containing protein</fullName>
    </recommendedName>
</protein>
<keyword evidence="1" id="KW-0472">Membrane</keyword>
<name>A0A7X9FT40_9DELT</name>
<organism evidence="3 4">
    <name type="scientific">SAR324 cluster bacterium</name>
    <dbReference type="NCBI Taxonomy" id="2024889"/>
    <lineage>
        <taxon>Bacteria</taxon>
        <taxon>Deltaproteobacteria</taxon>
        <taxon>SAR324 cluster</taxon>
    </lineage>
</organism>
<feature type="signal peptide" evidence="2">
    <location>
        <begin position="1"/>
        <end position="25"/>
    </location>
</feature>
<comment type="caution">
    <text evidence="3">The sequence shown here is derived from an EMBL/GenBank/DDBJ whole genome shotgun (WGS) entry which is preliminary data.</text>
</comment>
<dbReference type="EMBL" id="JAAZON010000523">
    <property type="protein sequence ID" value="NMC63769.1"/>
    <property type="molecule type" value="Genomic_DNA"/>
</dbReference>
<evidence type="ECO:0000313" key="4">
    <source>
        <dbReference type="Proteomes" id="UP000524246"/>
    </source>
</evidence>